<dbReference type="RefSeq" id="WP_345388771.1">
    <property type="nucleotide sequence ID" value="NZ_BAAAXS010000001.1"/>
</dbReference>
<comment type="caution">
    <text evidence="1">The sequence shown here is derived from an EMBL/GenBank/DDBJ whole genome shotgun (WGS) entry which is preliminary data.</text>
</comment>
<protein>
    <recommendedName>
        <fullName evidence="3">Divalent-cation tolerance protein CutA</fullName>
    </recommendedName>
</protein>
<dbReference type="Proteomes" id="UP001589568">
    <property type="component" value="Unassembled WGS sequence"/>
</dbReference>
<sequence>MAEFFEVRTLIEGHEAAAELAHGILLAGLATSIDIAEVPHPSAADATTWQLTLVTTGQQVPALERHMRSIGARHPIDREPIAHDFNGYPDWLNDDNQ</sequence>
<dbReference type="EMBL" id="JBHMCF010000034">
    <property type="protein sequence ID" value="MFB9473598.1"/>
    <property type="molecule type" value="Genomic_DNA"/>
</dbReference>
<evidence type="ECO:0000313" key="2">
    <source>
        <dbReference type="Proteomes" id="UP001589568"/>
    </source>
</evidence>
<reference evidence="1 2" key="1">
    <citation type="submission" date="2024-09" db="EMBL/GenBank/DDBJ databases">
        <authorList>
            <person name="Sun Q."/>
            <person name="Mori K."/>
        </authorList>
    </citation>
    <scope>NUCLEOTIDE SEQUENCE [LARGE SCALE GENOMIC DNA]</scope>
    <source>
        <strain evidence="1 2">JCM 3324</strain>
    </source>
</reference>
<evidence type="ECO:0000313" key="1">
    <source>
        <dbReference type="EMBL" id="MFB9473598.1"/>
    </source>
</evidence>
<name>A0ABV5NTF4_9ACTN</name>
<gene>
    <name evidence="1" type="ORF">ACFFR3_29235</name>
</gene>
<evidence type="ECO:0008006" key="3">
    <source>
        <dbReference type="Google" id="ProtNLM"/>
    </source>
</evidence>
<keyword evidence="2" id="KW-1185">Reference proteome</keyword>
<accession>A0ABV5NTF4</accession>
<proteinExistence type="predicted"/>
<organism evidence="1 2">
    <name type="scientific">Nonomuraea salmonea</name>
    <dbReference type="NCBI Taxonomy" id="46181"/>
    <lineage>
        <taxon>Bacteria</taxon>
        <taxon>Bacillati</taxon>
        <taxon>Actinomycetota</taxon>
        <taxon>Actinomycetes</taxon>
        <taxon>Streptosporangiales</taxon>
        <taxon>Streptosporangiaceae</taxon>
        <taxon>Nonomuraea</taxon>
    </lineage>
</organism>